<dbReference type="NCBIfam" id="TIGR01163">
    <property type="entry name" value="rpe"/>
    <property type="match status" value="1"/>
</dbReference>
<accession>A0A644UXE7</accession>
<dbReference type="PANTHER" id="PTHR11749">
    <property type="entry name" value="RIBULOSE-5-PHOSPHATE-3-EPIMERASE"/>
    <property type="match status" value="1"/>
</dbReference>
<keyword evidence="9 10" id="KW-0413">Isomerase</keyword>
<evidence type="ECO:0000256" key="6">
    <source>
        <dbReference type="ARBA" id="ARBA00009541"/>
    </source>
</evidence>
<dbReference type="InterPro" id="IPR011060">
    <property type="entry name" value="RibuloseP-bd_barrel"/>
</dbReference>
<keyword evidence="8" id="KW-0479">Metal-binding</keyword>
<evidence type="ECO:0000256" key="3">
    <source>
        <dbReference type="ARBA" id="ARBA00001941"/>
    </source>
</evidence>
<dbReference type="FunFam" id="3.20.20.70:FF:000004">
    <property type="entry name" value="Ribulose-phosphate 3-epimerase"/>
    <property type="match status" value="1"/>
</dbReference>
<dbReference type="PROSITE" id="PS01086">
    <property type="entry name" value="RIBUL_P_3_EPIMER_2"/>
    <property type="match status" value="1"/>
</dbReference>
<name>A0A644UXE7_9ZZZZ</name>
<dbReference type="NCBIfam" id="NF004076">
    <property type="entry name" value="PRK05581.1-4"/>
    <property type="match status" value="1"/>
</dbReference>
<dbReference type="AlphaFoldDB" id="A0A644UXE7"/>
<evidence type="ECO:0000256" key="5">
    <source>
        <dbReference type="ARBA" id="ARBA00001954"/>
    </source>
</evidence>
<dbReference type="Pfam" id="PF00834">
    <property type="entry name" value="Ribul_P_3_epim"/>
    <property type="match status" value="1"/>
</dbReference>
<evidence type="ECO:0000256" key="9">
    <source>
        <dbReference type="ARBA" id="ARBA00023235"/>
    </source>
</evidence>
<dbReference type="Gene3D" id="3.20.20.70">
    <property type="entry name" value="Aldolase class I"/>
    <property type="match status" value="1"/>
</dbReference>
<organism evidence="10">
    <name type="scientific">bioreactor metagenome</name>
    <dbReference type="NCBI Taxonomy" id="1076179"/>
    <lineage>
        <taxon>unclassified sequences</taxon>
        <taxon>metagenomes</taxon>
        <taxon>ecological metagenomes</taxon>
    </lineage>
</organism>
<comment type="cofactor">
    <cofactor evidence="2">
        <name>Mn(2+)</name>
        <dbReference type="ChEBI" id="CHEBI:29035"/>
    </cofactor>
</comment>
<comment type="catalytic activity">
    <reaction evidence="1">
        <text>D-ribulose 5-phosphate = D-xylulose 5-phosphate</text>
        <dbReference type="Rhea" id="RHEA:13677"/>
        <dbReference type="ChEBI" id="CHEBI:57737"/>
        <dbReference type="ChEBI" id="CHEBI:58121"/>
        <dbReference type="EC" id="5.1.3.1"/>
    </reaction>
</comment>
<evidence type="ECO:0000256" key="8">
    <source>
        <dbReference type="ARBA" id="ARBA00022723"/>
    </source>
</evidence>
<comment type="cofactor">
    <cofactor evidence="3">
        <name>Co(2+)</name>
        <dbReference type="ChEBI" id="CHEBI:48828"/>
    </cofactor>
</comment>
<protein>
    <recommendedName>
        <fullName evidence="7">ribulose-phosphate 3-epimerase</fullName>
        <ecNumber evidence="7">5.1.3.1</ecNumber>
    </recommendedName>
</protein>
<dbReference type="PIRSF" id="PIRSF001461">
    <property type="entry name" value="RPE"/>
    <property type="match status" value="1"/>
</dbReference>
<reference evidence="10" key="1">
    <citation type="submission" date="2019-08" db="EMBL/GenBank/DDBJ databases">
        <authorList>
            <person name="Kucharzyk K."/>
            <person name="Murdoch R.W."/>
            <person name="Higgins S."/>
            <person name="Loffler F."/>
        </authorList>
    </citation>
    <scope>NUCLEOTIDE SEQUENCE</scope>
</reference>
<dbReference type="InterPro" id="IPR000056">
    <property type="entry name" value="Ribul_P_3_epim-like"/>
</dbReference>
<dbReference type="InterPro" id="IPR026019">
    <property type="entry name" value="Ribul_P_3_epim"/>
</dbReference>
<dbReference type="EC" id="5.1.3.1" evidence="7"/>
<evidence type="ECO:0000256" key="4">
    <source>
        <dbReference type="ARBA" id="ARBA00001947"/>
    </source>
</evidence>
<evidence type="ECO:0000256" key="7">
    <source>
        <dbReference type="ARBA" id="ARBA00013188"/>
    </source>
</evidence>
<evidence type="ECO:0000256" key="2">
    <source>
        <dbReference type="ARBA" id="ARBA00001936"/>
    </source>
</evidence>
<dbReference type="GO" id="GO:0005975">
    <property type="term" value="P:carbohydrate metabolic process"/>
    <property type="evidence" value="ECO:0007669"/>
    <property type="project" value="InterPro"/>
</dbReference>
<dbReference type="EMBL" id="VSSQ01000180">
    <property type="protein sequence ID" value="MPL83739.1"/>
    <property type="molecule type" value="Genomic_DNA"/>
</dbReference>
<dbReference type="GO" id="GO:0006098">
    <property type="term" value="P:pentose-phosphate shunt"/>
    <property type="evidence" value="ECO:0007669"/>
    <property type="project" value="InterPro"/>
</dbReference>
<dbReference type="CDD" id="cd00429">
    <property type="entry name" value="RPE"/>
    <property type="match status" value="1"/>
</dbReference>
<comment type="cofactor">
    <cofactor evidence="4">
        <name>Zn(2+)</name>
        <dbReference type="ChEBI" id="CHEBI:29105"/>
    </cofactor>
</comment>
<comment type="similarity">
    <text evidence="6">Belongs to the ribulose-phosphate 3-epimerase family.</text>
</comment>
<gene>
    <name evidence="10" type="primary">rpe_8</name>
    <name evidence="10" type="ORF">SDC9_29696</name>
</gene>
<evidence type="ECO:0000313" key="10">
    <source>
        <dbReference type="EMBL" id="MPL83739.1"/>
    </source>
</evidence>
<evidence type="ECO:0000256" key="1">
    <source>
        <dbReference type="ARBA" id="ARBA00001782"/>
    </source>
</evidence>
<dbReference type="HAMAP" id="MF_02227">
    <property type="entry name" value="RPE"/>
    <property type="match status" value="1"/>
</dbReference>
<comment type="cofactor">
    <cofactor evidence="5">
        <name>Fe(2+)</name>
        <dbReference type="ChEBI" id="CHEBI:29033"/>
    </cofactor>
</comment>
<dbReference type="GO" id="GO:0005737">
    <property type="term" value="C:cytoplasm"/>
    <property type="evidence" value="ECO:0007669"/>
    <property type="project" value="UniProtKB-ARBA"/>
</dbReference>
<dbReference type="GO" id="GO:0046872">
    <property type="term" value="F:metal ion binding"/>
    <property type="evidence" value="ECO:0007669"/>
    <property type="project" value="UniProtKB-KW"/>
</dbReference>
<proteinExistence type="inferred from homology"/>
<dbReference type="PROSITE" id="PS01085">
    <property type="entry name" value="RIBUL_P_3_EPIMER_1"/>
    <property type="match status" value="1"/>
</dbReference>
<dbReference type="GO" id="GO:0004750">
    <property type="term" value="F:D-ribulose-phosphate 3-epimerase activity"/>
    <property type="evidence" value="ECO:0007669"/>
    <property type="project" value="UniProtKB-EC"/>
</dbReference>
<sequence length="253" mass="27105">MVALPRKHAHPDIIMILSPSLLSADFARLAEELGALEAAGVTWLHLDVMDGAFVPNITFGPPLIKALRSVSGLFFDVHLMVNDPARYIADFHKAGADMLVIHAEADKHPQRTLTAIRAMGCKAGLALNPGTDVNAARWLAADMDMLLLMSVNPGFSGQAFIPATFDKIRAARQMLDANGGAEALIQIDGGVCPENTAELVDAGAEVLVSGSAFFGHKPYDKRLAAFMAPLAGRTPRHAEDALRRRAANHITQK</sequence>
<dbReference type="SUPFAM" id="SSF51366">
    <property type="entry name" value="Ribulose-phoshate binding barrel"/>
    <property type="match status" value="1"/>
</dbReference>
<comment type="caution">
    <text evidence="10">The sequence shown here is derived from an EMBL/GenBank/DDBJ whole genome shotgun (WGS) entry which is preliminary data.</text>
</comment>
<dbReference type="InterPro" id="IPR013785">
    <property type="entry name" value="Aldolase_TIM"/>
</dbReference>